<keyword evidence="2" id="KW-1185">Reference proteome</keyword>
<dbReference type="EMBL" id="KI966419">
    <property type="protein sequence ID" value="EWC46292.1"/>
    <property type="molecule type" value="Genomic_DNA"/>
</dbReference>
<gene>
    <name evidence="1" type="ORF">DRE_04463</name>
</gene>
<dbReference type="OrthoDB" id="5280685at2759"/>
<accession>W7I195</accession>
<dbReference type="HOGENOM" id="CLU_625516_0_0_1"/>
<sequence>MDPILSSAIPTPKKEISLRNDIALDIKLEILAHINSVGDLRSLMFTCRAFYDISQTYFWEPIYTSVLENELGAVGRNLVKLRRFKASKTNQEMETALPTEADDKPKSIPGYLSELIQTRRTVRFYTCRLFEAMLFDQTDVLTAVTADGSRKFRTPTAASIRESEYLRVDQAYYIWWLWGELDRIAMVRTTKDSAILMEWALWNKDRSLKFPFDLGVLYTVYRVTNCRIIYPYVKRCAVRELSLMSLEEKRRLYNRSEGLCTFTRETVSTALLRKLGFDGLETLLKGPQGECLDTIRRFYRSPIEPTIGVDVYVGHAILWSETLTAWWEYTLKRNWEITRPLWKESGGIYKWNRAPWNQNDGFDILGVVWDDERLTSWGYKKPVGVDSADNTGVNVSEVDRIRPWQCDRVYCQIVSISPGVCAPRDIHPNVAL</sequence>
<name>W7I195_9PEZI</name>
<organism evidence="1 2">
    <name type="scientific">Drechslerella stenobrocha 248</name>
    <dbReference type="NCBI Taxonomy" id="1043628"/>
    <lineage>
        <taxon>Eukaryota</taxon>
        <taxon>Fungi</taxon>
        <taxon>Dikarya</taxon>
        <taxon>Ascomycota</taxon>
        <taxon>Pezizomycotina</taxon>
        <taxon>Orbiliomycetes</taxon>
        <taxon>Orbiliales</taxon>
        <taxon>Orbiliaceae</taxon>
        <taxon>Drechslerella</taxon>
    </lineage>
</organism>
<dbReference type="AlphaFoldDB" id="W7I195"/>
<protein>
    <recommendedName>
        <fullName evidence="3">F-box domain-containing protein</fullName>
    </recommendedName>
</protein>
<evidence type="ECO:0008006" key="3">
    <source>
        <dbReference type="Google" id="ProtNLM"/>
    </source>
</evidence>
<evidence type="ECO:0000313" key="2">
    <source>
        <dbReference type="Proteomes" id="UP000024837"/>
    </source>
</evidence>
<proteinExistence type="predicted"/>
<reference evidence="1 2" key="1">
    <citation type="submission" date="2013-05" db="EMBL/GenBank/DDBJ databases">
        <title>Drechslerella stenobrocha genome reveals carnivorous origination and mechanical trapping mechanism of predatory fungi.</title>
        <authorList>
            <person name="Liu X."/>
            <person name="Zhang W."/>
            <person name="Liu K."/>
        </authorList>
    </citation>
    <scope>NUCLEOTIDE SEQUENCE [LARGE SCALE GENOMIC DNA]</scope>
    <source>
        <strain evidence="1 2">248</strain>
    </source>
</reference>
<evidence type="ECO:0000313" key="1">
    <source>
        <dbReference type="EMBL" id="EWC46292.1"/>
    </source>
</evidence>
<dbReference type="Proteomes" id="UP000024837">
    <property type="component" value="Unassembled WGS sequence"/>
</dbReference>